<feature type="compositionally biased region" description="Polar residues" evidence="1">
    <location>
        <begin position="444"/>
        <end position="463"/>
    </location>
</feature>
<dbReference type="GO" id="GO:0005643">
    <property type="term" value="C:nuclear pore"/>
    <property type="evidence" value="ECO:0007669"/>
    <property type="project" value="UniProtKB-ARBA"/>
</dbReference>
<feature type="compositionally biased region" description="Polar residues" evidence="1">
    <location>
        <begin position="255"/>
        <end position="290"/>
    </location>
</feature>
<feature type="compositionally biased region" description="Polar residues" evidence="1">
    <location>
        <begin position="109"/>
        <end position="159"/>
    </location>
</feature>
<protein>
    <recommendedName>
        <fullName evidence="2">RanBD1 domain-containing protein</fullName>
    </recommendedName>
</protein>
<gene>
    <name evidence="3" type="ORF">BB560_004140</name>
</gene>
<dbReference type="PANTHER" id="PTHR38697:SF1">
    <property type="entry name" value="NUCLEAR PORE COMPLEX PROTEIN SIMILAR TO S. CEREVISIAE NUP2 (EUROFUNG)"/>
    <property type="match status" value="1"/>
</dbReference>
<sequence length="805" mass="84987">ENKFGFGFGAFKPSEPPKSDSDKANAFSFFQKPASPAGTSLGSTANSTDIFKNPDKNNSQSSSLFGSSSGFGSSNVASTETKPKENSEKPASLFGSTSATDKPAVTFSKIENNISQNTNTLTPSIFSNSGSTSDTKTATLPSFQFQPNKSTAPDSNSLFSSKLGSGSTDSSGTKSAFAFKPETQPAVAPENKSLFSSSTSNEPTASPFSKSLFAQKPISESTTTDSKSLFTQSASSGFKPTFGSQSSSISFKSTAPPTNSETKSSFSNSFQGTGIKSASGTSNTNQLNSENSHDLGGADDYETSVENLNECFLSAVKKSINKYPSLNISSLFTQYKKFINELKVKYSKDQPLNTNKQSEDKKSSSDEISSKVLAAQTSFESPRNPQIGSSGSLNNASSNNNSLFGFGGDSMKSKTDSTPESKPPMFQFSSIRKDDTNLPKSLFGGSTNVSELKTTSSFTSDGTLQKKPEESTTTSTGSVSETKDKTPSLFRSSFKEKNTSAEKPEDKDSPEKKSSSLFNSVKFGNQEKSNEGTTAPSFGSFTKSDKPSTSLFGNIGGQTTGQSLFGNLNKQDAKDNTLFGSTSGQSTGQSLFGNLNKQDAKDNTLFGSTSGQSSGQSLFGNLSKTDTKGGSLFGSASEQSSGQSLFGNLNKPSLFSSSQTTTPSLFGSVPGSTAGKLAASAKEKGSGEEDEATVYETKTKIFKFDKANSKWVDLGVGYLRLNTLDSSEGKKSARLLCRQEGSSILTLNCAVFKDMPLEHTSGAKSVGIVVAGSDSTPVKHMLRVKTGEIAKELYDQIKKVSESLK</sequence>
<feature type="compositionally biased region" description="Low complexity" evidence="1">
    <location>
        <begin position="160"/>
        <end position="175"/>
    </location>
</feature>
<feature type="compositionally biased region" description="Polar residues" evidence="1">
    <location>
        <begin position="37"/>
        <end position="50"/>
    </location>
</feature>
<feature type="compositionally biased region" description="Low complexity" evidence="1">
    <location>
        <begin position="604"/>
        <end position="620"/>
    </location>
</feature>
<proteinExistence type="predicted"/>
<feature type="compositionally biased region" description="Polar residues" evidence="1">
    <location>
        <begin position="375"/>
        <end position="387"/>
    </location>
</feature>
<dbReference type="OrthoDB" id="185618at2759"/>
<feature type="region of interest" description="Disordered" evidence="1">
    <location>
        <begin position="375"/>
        <end position="621"/>
    </location>
</feature>
<dbReference type="InterPro" id="IPR011993">
    <property type="entry name" value="PH-like_dom_sf"/>
</dbReference>
<feature type="compositionally biased region" description="Basic and acidic residues" evidence="1">
    <location>
        <begin position="357"/>
        <end position="369"/>
    </location>
</feature>
<evidence type="ECO:0000259" key="2">
    <source>
        <dbReference type="PROSITE" id="PS50196"/>
    </source>
</evidence>
<dbReference type="SMART" id="SM00160">
    <property type="entry name" value="RanBD"/>
    <property type="match status" value="1"/>
</dbReference>
<dbReference type="PROSITE" id="PS50196">
    <property type="entry name" value="RANBD1"/>
    <property type="match status" value="1"/>
</dbReference>
<evidence type="ECO:0000313" key="3">
    <source>
        <dbReference type="EMBL" id="PVV01441.1"/>
    </source>
</evidence>
<feature type="compositionally biased region" description="Basic and acidic residues" evidence="1">
    <location>
        <begin position="493"/>
        <end position="514"/>
    </location>
</feature>
<feature type="compositionally biased region" description="Polar residues" evidence="1">
    <location>
        <begin position="517"/>
        <end position="552"/>
    </location>
</feature>
<dbReference type="EMBL" id="MBFS01001076">
    <property type="protein sequence ID" value="PVV01441.1"/>
    <property type="molecule type" value="Genomic_DNA"/>
</dbReference>
<keyword evidence="4" id="KW-1185">Reference proteome</keyword>
<dbReference type="InterPro" id="IPR000156">
    <property type="entry name" value="Ran_bind_dom"/>
</dbReference>
<dbReference type="SUPFAM" id="SSF50729">
    <property type="entry name" value="PH domain-like"/>
    <property type="match status" value="1"/>
</dbReference>
<dbReference type="STRING" id="133381.A0A2T9ZA36"/>
<feature type="compositionally biased region" description="Low complexity" evidence="1">
    <location>
        <begin position="57"/>
        <end position="75"/>
    </location>
</feature>
<dbReference type="Pfam" id="PF13634">
    <property type="entry name" value="Nucleoporin_FG"/>
    <property type="match status" value="2"/>
</dbReference>
<name>A0A2T9ZA36_9FUNG</name>
<feature type="compositionally biased region" description="Low complexity" evidence="1">
    <location>
        <begin position="388"/>
        <end position="404"/>
    </location>
</feature>
<dbReference type="CDD" id="cd13170">
    <property type="entry name" value="RanBD_NUP50"/>
    <property type="match status" value="1"/>
</dbReference>
<feature type="non-terminal residue" evidence="3">
    <location>
        <position position="1"/>
    </location>
</feature>
<dbReference type="PANTHER" id="PTHR38697">
    <property type="entry name" value="NUCLEAR PORE COMPLEX PROTEIN SIMILAR TO S. CEREVISIAE NUP2 (EUROFUNG)"/>
    <property type="match status" value="1"/>
</dbReference>
<comment type="caution">
    <text evidence="3">The sequence shown here is derived from an EMBL/GenBank/DDBJ whole genome shotgun (WGS) entry which is preliminary data.</text>
</comment>
<organism evidence="3 4">
    <name type="scientific">Smittium megazygosporum</name>
    <dbReference type="NCBI Taxonomy" id="133381"/>
    <lineage>
        <taxon>Eukaryota</taxon>
        <taxon>Fungi</taxon>
        <taxon>Fungi incertae sedis</taxon>
        <taxon>Zoopagomycota</taxon>
        <taxon>Kickxellomycotina</taxon>
        <taxon>Harpellomycetes</taxon>
        <taxon>Harpellales</taxon>
        <taxon>Legeriomycetaceae</taxon>
        <taxon>Smittium</taxon>
    </lineage>
</organism>
<feature type="compositionally biased region" description="Low complexity" evidence="1">
    <location>
        <begin position="471"/>
        <end position="480"/>
    </location>
</feature>
<feature type="region of interest" description="Disordered" evidence="1">
    <location>
        <begin position="351"/>
        <end position="370"/>
    </location>
</feature>
<accession>A0A2T9ZA36</accession>
<dbReference type="InterPro" id="IPR025574">
    <property type="entry name" value="Nucleoporin_FG_rpt"/>
</dbReference>
<evidence type="ECO:0000256" key="1">
    <source>
        <dbReference type="SAM" id="MobiDB-lite"/>
    </source>
</evidence>
<dbReference type="AlphaFoldDB" id="A0A2T9ZA36"/>
<dbReference type="Proteomes" id="UP000245609">
    <property type="component" value="Unassembled WGS sequence"/>
</dbReference>
<dbReference type="Gene3D" id="2.30.29.30">
    <property type="entry name" value="Pleckstrin-homology domain (PH domain)/Phosphotyrosine-binding domain (PTB)"/>
    <property type="match status" value="1"/>
</dbReference>
<feature type="compositionally biased region" description="Low complexity" evidence="1">
    <location>
        <begin position="244"/>
        <end position="253"/>
    </location>
</feature>
<feature type="compositionally biased region" description="Polar residues" evidence="1">
    <location>
        <begin position="560"/>
        <end position="570"/>
    </location>
</feature>
<feature type="compositionally biased region" description="Low complexity" evidence="1">
    <location>
        <begin position="578"/>
        <end position="593"/>
    </location>
</feature>
<reference evidence="3 4" key="1">
    <citation type="journal article" date="2018" name="MBio">
        <title>Comparative Genomics Reveals the Core Gene Toolbox for the Fungus-Insect Symbiosis.</title>
        <authorList>
            <person name="Wang Y."/>
            <person name="Stata M."/>
            <person name="Wang W."/>
            <person name="Stajich J.E."/>
            <person name="White M.M."/>
            <person name="Moncalvo J.M."/>
        </authorList>
    </citation>
    <scope>NUCLEOTIDE SEQUENCE [LARGE SCALE GENOMIC DNA]</scope>
    <source>
        <strain evidence="3 4">SC-DP-2</strain>
    </source>
</reference>
<dbReference type="Pfam" id="PF00638">
    <property type="entry name" value="Ran_BP1"/>
    <property type="match status" value="1"/>
</dbReference>
<feature type="domain" description="RanBD1" evidence="2">
    <location>
        <begin position="683"/>
        <end position="805"/>
    </location>
</feature>
<feature type="compositionally biased region" description="Polar residues" evidence="1">
    <location>
        <begin position="218"/>
        <end position="238"/>
    </location>
</feature>
<dbReference type="InterPro" id="IPR053074">
    <property type="entry name" value="NPC_Nucleoporin"/>
</dbReference>
<evidence type="ECO:0000313" key="4">
    <source>
        <dbReference type="Proteomes" id="UP000245609"/>
    </source>
</evidence>
<feature type="region of interest" description="Disordered" evidence="1">
    <location>
        <begin position="1"/>
        <end position="300"/>
    </location>
</feature>
<feature type="compositionally biased region" description="Polar residues" evidence="1">
    <location>
        <begin position="193"/>
        <end position="209"/>
    </location>
</feature>